<dbReference type="InterPro" id="IPR000408">
    <property type="entry name" value="Reg_chr_condens"/>
</dbReference>
<keyword evidence="5" id="KW-1185">Reference proteome</keyword>
<dbReference type="PANTHER" id="PTHR22870">
    <property type="entry name" value="REGULATOR OF CHROMOSOME CONDENSATION"/>
    <property type="match status" value="1"/>
</dbReference>
<organism evidence="4 5">
    <name type="scientific">Paenibacillus spongiae</name>
    <dbReference type="NCBI Taxonomy" id="2909671"/>
    <lineage>
        <taxon>Bacteria</taxon>
        <taxon>Bacillati</taxon>
        <taxon>Bacillota</taxon>
        <taxon>Bacilli</taxon>
        <taxon>Bacillales</taxon>
        <taxon>Paenibacillaceae</taxon>
        <taxon>Paenibacillus</taxon>
    </lineage>
</organism>
<evidence type="ECO:0000313" key="5">
    <source>
        <dbReference type="Proteomes" id="UP001057877"/>
    </source>
</evidence>
<dbReference type="Pfam" id="PF25390">
    <property type="entry name" value="WD40_RLD"/>
    <property type="match status" value="2"/>
</dbReference>
<proteinExistence type="predicted"/>
<protein>
    <submittedName>
        <fullName evidence="4">InlB B-repeat-containing protein</fullName>
    </submittedName>
</protein>
<dbReference type="InterPro" id="IPR058923">
    <property type="entry name" value="RCC1-like_dom"/>
</dbReference>
<dbReference type="SUPFAM" id="SSF49464">
    <property type="entry name" value="Carboxypeptidase regulatory domain-like"/>
    <property type="match status" value="1"/>
</dbReference>
<dbReference type="PRINTS" id="PR00633">
    <property type="entry name" value="RCCNDNSATION"/>
</dbReference>
<dbReference type="InterPro" id="IPR042229">
    <property type="entry name" value="Listeria/Bacterioides_rpt_sf"/>
</dbReference>
<dbReference type="InterPro" id="IPR009091">
    <property type="entry name" value="RCC1/BLIP-II"/>
</dbReference>
<dbReference type="InterPro" id="IPR008969">
    <property type="entry name" value="CarboxyPept-like_regulatory"/>
</dbReference>
<name>A0ABY5SG54_9BACL</name>
<evidence type="ECO:0000259" key="3">
    <source>
        <dbReference type="Pfam" id="PF25390"/>
    </source>
</evidence>
<dbReference type="Gene3D" id="2.60.40.4270">
    <property type="entry name" value="Listeria-Bacteroides repeat domain"/>
    <property type="match status" value="1"/>
</dbReference>
<dbReference type="EMBL" id="CP091430">
    <property type="protein sequence ID" value="UVI32926.1"/>
    <property type="molecule type" value="Genomic_DNA"/>
</dbReference>
<evidence type="ECO:0000256" key="1">
    <source>
        <dbReference type="ARBA" id="ARBA00004196"/>
    </source>
</evidence>
<comment type="subcellular location">
    <subcellularLocation>
        <location evidence="1">Cell envelope</location>
    </subcellularLocation>
</comment>
<feature type="domain" description="RCC1-like" evidence="3">
    <location>
        <begin position="356"/>
        <end position="679"/>
    </location>
</feature>
<dbReference type="Pfam" id="PF13540">
    <property type="entry name" value="RCC1_2"/>
    <property type="match status" value="1"/>
</dbReference>
<dbReference type="Gene3D" id="2.60.40.1120">
    <property type="entry name" value="Carboxypeptidase-like, regulatory domain"/>
    <property type="match status" value="1"/>
</dbReference>
<feature type="domain" description="RCC1-like" evidence="3">
    <location>
        <begin position="47"/>
        <end position="340"/>
    </location>
</feature>
<dbReference type="RefSeq" id="WP_258388977.1">
    <property type="nucleotide sequence ID" value="NZ_CP091430.1"/>
</dbReference>
<dbReference type="Proteomes" id="UP001057877">
    <property type="component" value="Chromosome"/>
</dbReference>
<dbReference type="Gene3D" id="2.130.10.30">
    <property type="entry name" value="Regulator of chromosome condensation 1/beta-lactamase-inhibitor protein II"/>
    <property type="match status" value="4"/>
</dbReference>
<dbReference type="PANTHER" id="PTHR22870:SF408">
    <property type="entry name" value="OS09G0560450 PROTEIN"/>
    <property type="match status" value="1"/>
</dbReference>
<sequence>MGRSTRRRIRIILSLFFILTLLCTSLPIIASAQMPGCTPNFTAQPMVSAGDNHSVYLKNDGTVWTWGENNFGQLGNGTTADSSPPVQVTGLCDAIAVSAGLANAAALKSDGTVWMWGNNAFGQLGNGTTGSSPVPVQVSNLTDVAAIAAGAYYTVALKKDGTVWTWGYNASGQLGYDTAGSNSSYVPRQVNTLSGIASIAAGFNHAAAVSSTGGVWTWGDNAYSQLGRATGTNSYQSAPAQVSGLSEVRSVSLGLNFSVALLQDGTVWAWGYNGLGQLGNGTRTTANSPEQVLAAANPRTELNNVVSIKAGTEHTIALLSDGTLQAWGSNAVRQIGDGTTAGWRLVAAKVNLSGAAVSMAAGRGHSMAVQNDGTVWTWGENAKYQLGRKTPAQGTVYGPSDTPGQVFEGLVDCTAATSFRTKPMIAAGGKHSAALKSNGTVWTWGNNEYGQLGNGTYGDKVAPAQVPDLCYVKAIATGSDFTLALKNDGTVWAWGNNANGELGSGTGGTNNRSPVPVQVEGISDVIAIAAGSNHTLAVKRDGTVWAWGNSENSKLGYETPGSFFSSRPGRAGSLIGVKAVTAGLDFSAALKPDGSVWTWGKNTDKQLGYETGTPLNNPVPRQVPNLNNVDVLTTGSASRHILALKRDGSVWAWGDNVHGQLGNGRGGLSADDSSVPIRVLTANNNAGLEGVTSIGAGTFQSYAALKNGTLRGWGYNYFGHLGDGTFELEYKTAQRLLMKSVVSISASTDHTLAIKRDGTVWSWGSLNTSYQLGRKSGAPFIENNVPGPVEGLGSLEVFTLIPYIPINVGIIGTIGALTDDTPVAARGAEITITAFFDNPKAVKVTLIASDAGGRRYEAQMSTIDDENWSHTFTPDQVGLVTSPLAFEIIPHYSNNGIGPSIKYGMALIDPSGIIYNANQGGYEIWPFPGATVILQYYDPELGEKGQWADMNEAQYEGRFKPVTNPQITGEDGRFAWDTAAGQYRVVVSRPGFEPATSRIVSVPPPVLDLHVGLVPIDTLKPTLSVSGVTSGENYTQPVAIEWHASDDHPDHESDDPSGVRFVKHRLGDGKTVIVNGSSGSFAVDEPGTHTVHFTVVDHAGNEYTESIPFTIADPGEDSHTVTFNSNGGSPIGSLTVNDGTAASKPADPVRAGYRFAGWYSDSELTKLFDFAAPITRDLTLYAKWTAVSSIDLSALVVSNSVLSPSFSANTTSYTANVGSSISSMTVYDGDRVRL</sequence>
<evidence type="ECO:0000313" key="4">
    <source>
        <dbReference type="EMBL" id="UVI32926.1"/>
    </source>
</evidence>
<dbReference type="PROSITE" id="PS00626">
    <property type="entry name" value="RCC1_2"/>
    <property type="match status" value="5"/>
</dbReference>
<reference evidence="4" key="1">
    <citation type="submission" date="2022-01" db="EMBL/GenBank/DDBJ databases">
        <title>Paenibacillus spongiae sp. nov., isolated from marine sponge.</title>
        <authorList>
            <person name="Li Z."/>
            <person name="Zhang M."/>
        </authorList>
    </citation>
    <scope>NUCLEOTIDE SEQUENCE</scope>
    <source>
        <strain evidence="4">PHS-Z3</strain>
    </source>
</reference>
<keyword evidence="2" id="KW-0677">Repeat</keyword>
<dbReference type="SUPFAM" id="SSF50985">
    <property type="entry name" value="RCC1/BLIP-II"/>
    <property type="match status" value="3"/>
</dbReference>
<dbReference type="PROSITE" id="PS50012">
    <property type="entry name" value="RCC1_3"/>
    <property type="match status" value="13"/>
</dbReference>
<dbReference type="InterPro" id="IPR013378">
    <property type="entry name" value="InlB-like_B-rpt"/>
</dbReference>
<accession>A0ABY5SG54</accession>
<dbReference type="NCBIfam" id="TIGR02543">
    <property type="entry name" value="List_Bact_rpt"/>
    <property type="match status" value="1"/>
</dbReference>
<gene>
    <name evidence="4" type="ORF">L1F29_14290</name>
</gene>
<evidence type="ECO:0000256" key="2">
    <source>
        <dbReference type="ARBA" id="ARBA00022737"/>
    </source>
</evidence>
<dbReference type="InterPro" id="IPR051210">
    <property type="entry name" value="Ub_ligase/GEF_domain"/>
</dbReference>
<dbReference type="Pfam" id="PF09479">
    <property type="entry name" value="Flg_new"/>
    <property type="match status" value="1"/>
</dbReference>